<proteinExistence type="predicted"/>
<gene>
    <name evidence="2" type="primary">LOC131802345</name>
</gene>
<accession>A0ABM3UY92</accession>
<dbReference type="Pfam" id="PF05380">
    <property type="entry name" value="Peptidase_A17"/>
    <property type="match status" value="1"/>
</dbReference>
<evidence type="ECO:0000313" key="2">
    <source>
        <dbReference type="RefSeq" id="XP_058978499.1"/>
    </source>
</evidence>
<dbReference type="PANTHER" id="PTHR47331:SF1">
    <property type="entry name" value="GAG-LIKE PROTEIN"/>
    <property type="match status" value="1"/>
</dbReference>
<dbReference type="InterPro" id="IPR043502">
    <property type="entry name" value="DNA/RNA_pol_sf"/>
</dbReference>
<reference evidence="2" key="1">
    <citation type="submission" date="2025-08" db="UniProtKB">
        <authorList>
            <consortium name="RefSeq"/>
        </authorList>
    </citation>
    <scope>IDENTIFICATION</scope>
    <source>
        <strain evidence="2">Aabys</strain>
        <tissue evidence="2">Whole body</tissue>
    </source>
</reference>
<sequence length="665" mass="76160">MLSGCQRAICGSLFAQETVFGWILTGPIPTKAPKSFSTCVSYFCEIALEKSLLKFWEVENIPQQRVMSKADRQCEEIYQRTTTRDGNGRYTVSLPFKDEYSDSLTLGQSRKGAMAQYIRNESRLLKNPELKREYDLNIEEYVKLGHMIPVLPPTISEFPDHYYLPHHAVVKPDSSTTKVRVVFNASYATSNGTSLNDVLYTGPALQNDLTILILKWRFYRYVFSGDIEKMYRQILVSPSHTHFQRILFRQNPTEPIKDYELKTVTFGVNCAPYLAIRTMIQLANDVHDSYPLASHVLKNCMYVDDALAGAHDIHTAISTVRELILSLKSAGFNMRKWTSNSTTILSDLSPDDLLNDGFLDFNAHCAAKMLGIRWNAYSDQFYFSSIAFSPHTYTKREVLSQISRLFDPAGWISPVIVLAKIIMQKIWLDKVGWDEEISPESIDLWKAFQSSFSSINEIRVPRWFNFVPDHEIEFHGFSDASERAYAAVLYIRIVSPTTVYTHLVASKTKVAPIKSLSIPRLELCAATLLAELIDNLVPQFDVHRHSLHCWTDSTIVISWLAKQPCHWNTFVANRISKIIQTVDPPKWHHVSSEDNPADLASRGVYPQDLIQNDLWWRGPAWLSEFDTPWENYSNQDVQPTELEKKSSSKDYGVCISFYKWYSSTI</sequence>
<keyword evidence="1" id="KW-1185">Reference proteome</keyword>
<protein>
    <submittedName>
        <fullName evidence="2">Uncharacterized protein LOC131802345</fullName>
    </submittedName>
</protein>
<dbReference type="SUPFAM" id="SSF56672">
    <property type="entry name" value="DNA/RNA polymerases"/>
    <property type="match status" value="1"/>
</dbReference>
<dbReference type="RefSeq" id="XP_058978499.1">
    <property type="nucleotide sequence ID" value="XM_059122516.1"/>
</dbReference>
<organism evidence="1 2">
    <name type="scientific">Musca domestica</name>
    <name type="common">House fly</name>
    <dbReference type="NCBI Taxonomy" id="7370"/>
    <lineage>
        <taxon>Eukaryota</taxon>
        <taxon>Metazoa</taxon>
        <taxon>Ecdysozoa</taxon>
        <taxon>Arthropoda</taxon>
        <taxon>Hexapoda</taxon>
        <taxon>Insecta</taxon>
        <taxon>Pterygota</taxon>
        <taxon>Neoptera</taxon>
        <taxon>Endopterygota</taxon>
        <taxon>Diptera</taxon>
        <taxon>Brachycera</taxon>
        <taxon>Muscomorpha</taxon>
        <taxon>Muscoidea</taxon>
        <taxon>Muscidae</taxon>
        <taxon>Musca</taxon>
    </lineage>
</organism>
<dbReference type="Proteomes" id="UP001652621">
    <property type="component" value="Unplaced"/>
</dbReference>
<name>A0ABM3UY92_MUSDO</name>
<dbReference type="CDD" id="cd01644">
    <property type="entry name" value="RT_pepA17"/>
    <property type="match status" value="1"/>
</dbReference>
<dbReference type="PANTHER" id="PTHR47331">
    <property type="entry name" value="PHD-TYPE DOMAIN-CONTAINING PROTEIN"/>
    <property type="match status" value="1"/>
</dbReference>
<dbReference type="GeneID" id="131802345"/>
<dbReference type="InterPro" id="IPR008042">
    <property type="entry name" value="Retrotrans_Pao"/>
</dbReference>
<evidence type="ECO:0000313" key="1">
    <source>
        <dbReference type="Proteomes" id="UP001652621"/>
    </source>
</evidence>